<accession>A0AAD3SM22</accession>
<evidence type="ECO:0000313" key="3">
    <source>
        <dbReference type="EMBL" id="GMH13099.1"/>
    </source>
</evidence>
<keyword evidence="2" id="KW-0732">Signal</keyword>
<feature type="region of interest" description="Disordered" evidence="1">
    <location>
        <begin position="184"/>
        <end position="204"/>
    </location>
</feature>
<feature type="region of interest" description="Disordered" evidence="1">
    <location>
        <begin position="494"/>
        <end position="639"/>
    </location>
</feature>
<gene>
    <name evidence="3" type="ORF">Nepgr_014940</name>
</gene>
<feature type="compositionally biased region" description="Basic and acidic residues" evidence="1">
    <location>
        <begin position="516"/>
        <end position="535"/>
    </location>
</feature>
<feature type="chain" id="PRO_5041903928" evidence="2">
    <location>
        <begin position="26"/>
        <end position="833"/>
    </location>
</feature>
<dbReference type="Proteomes" id="UP001279734">
    <property type="component" value="Unassembled WGS sequence"/>
</dbReference>
<proteinExistence type="predicted"/>
<protein>
    <submittedName>
        <fullName evidence="3">Uncharacterized protein</fullName>
    </submittedName>
</protein>
<reference evidence="3" key="1">
    <citation type="submission" date="2023-05" db="EMBL/GenBank/DDBJ databases">
        <title>Nepenthes gracilis genome sequencing.</title>
        <authorList>
            <person name="Fukushima K."/>
        </authorList>
    </citation>
    <scope>NUCLEOTIDE SEQUENCE</scope>
    <source>
        <strain evidence="3">SING2019-196</strain>
    </source>
</reference>
<name>A0AAD3SM22_NEPGR</name>
<dbReference type="EMBL" id="BSYO01000012">
    <property type="protein sequence ID" value="GMH13099.1"/>
    <property type="molecule type" value="Genomic_DNA"/>
</dbReference>
<feature type="compositionally biased region" description="Basic residues" evidence="1">
    <location>
        <begin position="729"/>
        <end position="738"/>
    </location>
</feature>
<feature type="signal peptide" evidence="2">
    <location>
        <begin position="1"/>
        <end position="25"/>
    </location>
</feature>
<evidence type="ECO:0000313" key="4">
    <source>
        <dbReference type="Proteomes" id="UP001279734"/>
    </source>
</evidence>
<organism evidence="3 4">
    <name type="scientific">Nepenthes gracilis</name>
    <name type="common">Slender pitcher plant</name>
    <dbReference type="NCBI Taxonomy" id="150966"/>
    <lineage>
        <taxon>Eukaryota</taxon>
        <taxon>Viridiplantae</taxon>
        <taxon>Streptophyta</taxon>
        <taxon>Embryophyta</taxon>
        <taxon>Tracheophyta</taxon>
        <taxon>Spermatophyta</taxon>
        <taxon>Magnoliopsida</taxon>
        <taxon>eudicotyledons</taxon>
        <taxon>Gunneridae</taxon>
        <taxon>Pentapetalae</taxon>
        <taxon>Caryophyllales</taxon>
        <taxon>Nepenthaceae</taxon>
        <taxon>Nepenthes</taxon>
    </lineage>
</organism>
<feature type="compositionally biased region" description="Low complexity" evidence="1">
    <location>
        <begin position="569"/>
        <end position="600"/>
    </location>
</feature>
<comment type="caution">
    <text evidence="3">The sequence shown here is derived from an EMBL/GenBank/DDBJ whole genome shotgun (WGS) entry which is preliminary data.</text>
</comment>
<dbReference type="AlphaFoldDB" id="A0AAD3SM22"/>
<evidence type="ECO:0000256" key="1">
    <source>
        <dbReference type="SAM" id="MobiDB-lite"/>
    </source>
</evidence>
<feature type="compositionally biased region" description="Polar residues" evidence="1">
    <location>
        <begin position="190"/>
        <end position="202"/>
    </location>
</feature>
<sequence>MDHLSLIYPKHLLFMQLFFFHSTNCCWQSQHEYELVKASTLRNLALENQSEEMDIEALYIDLISLRKLYGLLKLKGDCQQDAISETLDANSRLFLKNLLDNAAERIFETHSQDISKDPEVSGAIVQKSKWSSPELNSKSIFSDASKLSNSTTECRIRKKRCHACHRKNMQQLIFTKEMKGCSEKTRVPNKDSNFQYQPQKIGSKSPIKDLESKECLDSIRKDTLRDNRNFKIKHNLSGEENVDSKAKEAAKLDDFSEEVDAKIKKIESLLSSLKLFPNPVCTHTEKNACHPLGSIKDGDCASIDLSQTSKSVVHDHDLLVSWWMKKCGEEEALAESALMSQKQNCTVGGNGMQNQKLRFEEGTLKREEVSLLKKNESQTSELGPLMVAGQWNGRFNGHGLQGVSPGWAQRSLGLVSGGQTWENESVPGQRVRAIVESIESPSQIANGNEIMVRQTPHYIQGLRISPSQFNKEDTNWAQTPRKEAIRKTIISRPLTPAPSVGSTNFIEPHRMNQAGDSDHRPTQINTREKNSRENKLCPPNASEIDRKSRIAIPRNEVLSSHWESEETSWDSPSSSSWTSRPSSSYASSSRMAQPTSSGGSESEEFESSNRRSGQYLGPPSECVSHESSSDYDASSDNNQDLHGGLGPACRVGVSKCYSLDNQVDRVKGAGRLRRFKNKLGMIFHHHHHHHHHHHNGSDEDEAGHAKSFWRLSRKIFQHKRERDNDNRQPKVKKSRKPISRSVQRKQQGGHFHALVEGLMRHIRLSKKSKPPMEAAIRRQRNALPGGRKAGKSLNRWKTLQDHHGVTLPGKVRAKLGPRAKKPQISVAKMLLRQ</sequence>
<feature type="region of interest" description="Disordered" evidence="1">
    <location>
        <begin position="719"/>
        <end position="751"/>
    </location>
</feature>
<evidence type="ECO:0000256" key="2">
    <source>
        <dbReference type="SAM" id="SignalP"/>
    </source>
</evidence>
<keyword evidence="4" id="KW-1185">Reference proteome</keyword>
<feature type="compositionally biased region" description="Basic and acidic residues" evidence="1">
    <location>
        <begin position="719"/>
        <end position="728"/>
    </location>
</feature>